<accession>A0ACD5XII1</accession>
<dbReference type="EnsemblPlants" id="AVESA.00010b.r2.5AG0799440.1">
    <property type="protein sequence ID" value="AVESA.00010b.r2.5AG0799440.1.CDS"/>
    <property type="gene ID" value="AVESA.00010b.r2.5AG0799440"/>
</dbReference>
<keyword evidence="2" id="KW-1185">Reference proteome</keyword>
<reference evidence="1" key="1">
    <citation type="submission" date="2021-05" db="EMBL/GenBank/DDBJ databases">
        <authorList>
            <person name="Scholz U."/>
            <person name="Mascher M."/>
            <person name="Fiebig A."/>
        </authorList>
    </citation>
    <scope>NUCLEOTIDE SEQUENCE [LARGE SCALE GENOMIC DNA]</scope>
</reference>
<reference evidence="1" key="2">
    <citation type="submission" date="2025-09" db="UniProtKB">
        <authorList>
            <consortium name="EnsemblPlants"/>
        </authorList>
    </citation>
    <scope>IDENTIFICATION</scope>
</reference>
<proteinExistence type="predicted"/>
<name>A0ACD5XII1_AVESA</name>
<dbReference type="Proteomes" id="UP001732700">
    <property type="component" value="Chromosome 5A"/>
</dbReference>
<protein>
    <submittedName>
        <fullName evidence="1">Uncharacterized protein</fullName>
    </submittedName>
</protein>
<evidence type="ECO:0000313" key="1">
    <source>
        <dbReference type="EnsemblPlants" id="AVESA.00010b.r2.5AG0799440.1.CDS"/>
    </source>
</evidence>
<organism evidence="1 2">
    <name type="scientific">Avena sativa</name>
    <name type="common">Oat</name>
    <dbReference type="NCBI Taxonomy" id="4498"/>
    <lineage>
        <taxon>Eukaryota</taxon>
        <taxon>Viridiplantae</taxon>
        <taxon>Streptophyta</taxon>
        <taxon>Embryophyta</taxon>
        <taxon>Tracheophyta</taxon>
        <taxon>Spermatophyta</taxon>
        <taxon>Magnoliopsida</taxon>
        <taxon>Liliopsida</taxon>
        <taxon>Poales</taxon>
        <taxon>Poaceae</taxon>
        <taxon>BOP clade</taxon>
        <taxon>Pooideae</taxon>
        <taxon>Poodae</taxon>
        <taxon>Poeae</taxon>
        <taxon>Poeae Chloroplast Group 1 (Aveneae type)</taxon>
        <taxon>Aveninae</taxon>
        <taxon>Avena</taxon>
    </lineage>
</organism>
<sequence>MDLLFELLLTAAATLLVAVLLAKLFSSSSSSSSSSAAANTDPRHDRAVGPADVIAEEKVEDDAEERIVRVDEAKAKGAALSEGWVEVEMAPAAVEAAEGKAAAWVAVEEGVPATLSPELFLGTVLEERKEEGEVGKRPRDLTAAATEVADEEKPRDLGDETAAPMEILDLEMEKETSQQQHDSAAEVAPSHQVLDAELRKQEVQPIEAAVVVVEHRDHVAEAAAPAAVIDAGLEEEEEEKGAQSSEVIPHESASETVPDALLDAVLEKQQQEEQVIEVDQRELAAEVAPRETTDEVAREFAPEVAPIAIPDVVATEEELKEQSVEEVADQHEEVQNEEEAQCELGPVDQQEKLVPEEELVMTKADDLNVSQEGSSSDKVAVQLPEKEATLLGMPADEARANMEFEEWEGIERSEVEKRFGAAAAFAASDAGAAALSKLDSDVQLQLQGLLKVAIDGPCYDSTQPLTLRPSSRAKWVSWQKLGNMHPEIAMEKYMDLLSEFIPRWLGDKTPSTKKHEGDSEGAALTMTASTSDPQTKQGNEGSTSVDEGPLTSPPNPEKGQSSDIPAE</sequence>
<evidence type="ECO:0000313" key="2">
    <source>
        <dbReference type="Proteomes" id="UP001732700"/>
    </source>
</evidence>